<reference evidence="1 2" key="1">
    <citation type="submission" date="2023-08" db="EMBL/GenBank/DDBJ databases">
        <title>Implementing the SeqCode for naming new Mesorhizobium species isolated from Vachellia karroo root nodules.</title>
        <authorList>
            <person name="Van Lill M."/>
        </authorList>
    </citation>
    <scope>NUCLEOTIDE SEQUENCE [LARGE SCALE GENOMIC DNA]</scope>
    <source>
        <strain evidence="1 2">MSK 1335</strain>
    </source>
</reference>
<gene>
    <name evidence="1" type="ORF">RFM68_14170</name>
</gene>
<dbReference type="EMBL" id="JAVIJF010000009">
    <property type="protein sequence ID" value="MDX8525658.1"/>
    <property type="molecule type" value="Genomic_DNA"/>
</dbReference>
<protein>
    <submittedName>
        <fullName evidence="1">Uncharacterized protein</fullName>
    </submittedName>
</protein>
<sequence>MKVYISASDHKYSGKVWNWKSARAKTWPIVAQDPGNDIEALARIIAEKVQALHGDQCDLAHVHIDRTSGFVLIAPCM</sequence>
<comment type="caution">
    <text evidence="1">The sequence shown here is derived from an EMBL/GenBank/DDBJ whole genome shotgun (WGS) entry which is preliminary data.</text>
</comment>
<dbReference type="RefSeq" id="WP_320233603.1">
    <property type="nucleotide sequence ID" value="NZ_JAVIJF010000009.1"/>
</dbReference>
<organism evidence="1 2">
    <name type="scientific">Mesorhizobium montanum</name>
    <dbReference type="NCBI Taxonomy" id="3072323"/>
    <lineage>
        <taxon>Bacteria</taxon>
        <taxon>Pseudomonadati</taxon>
        <taxon>Pseudomonadota</taxon>
        <taxon>Alphaproteobacteria</taxon>
        <taxon>Hyphomicrobiales</taxon>
        <taxon>Phyllobacteriaceae</taxon>
        <taxon>Mesorhizobium</taxon>
    </lineage>
</organism>
<evidence type="ECO:0000313" key="2">
    <source>
        <dbReference type="Proteomes" id="UP001276840"/>
    </source>
</evidence>
<keyword evidence="2" id="KW-1185">Reference proteome</keyword>
<accession>A0ABU4ZNR3</accession>
<evidence type="ECO:0000313" key="1">
    <source>
        <dbReference type="EMBL" id="MDX8525658.1"/>
    </source>
</evidence>
<dbReference type="Proteomes" id="UP001276840">
    <property type="component" value="Unassembled WGS sequence"/>
</dbReference>
<proteinExistence type="predicted"/>
<name>A0ABU4ZNR3_9HYPH</name>